<name>A0ACB0KMH1_TRIPR</name>
<accession>A0ACB0KMH1</accession>
<dbReference type="Proteomes" id="UP001177021">
    <property type="component" value="Unassembled WGS sequence"/>
</dbReference>
<organism evidence="1 2">
    <name type="scientific">Trifolium pratense</name>
    <name type="common">Red clover</name>
    <dbReference type="NCBI Taxonomy" id="57577"/>
    <lineage>
        <taxon>Eukaryota</taxon>
        <taxon>Viridiplantae</taxon>
        <taxon>Streptophyta</taxon>
        <taxon>Embryophyta</taxon>
        <taxon>Tracheophyta</taxon>
        <taxon>Spermatophyta</taxon>
        <taxon>Magnoliopsida</taxon>
        <taxon>eudicotyledons</taxon>
        <taxon>Gunneridae</taxon>
        <taxon>Pentapetalae</taxon>
        <taxon>rosids</taxon>
        <taxon>fabids</taxon>
        <taxon>Fabales</taxon>
        <taxon>Fabaceae</taxon>
        <taxon>Papilionoideae</taxon>
        <taxon>50 kb inversion clade</taxon>
        <taxon>NPAAA clade</taxon>
        <taxon>Hologalegina</taxon>
        <taxon>IRL clade</taxon>
        <taxon>Trifolieae</taxon>
        <taxon>Trifolium</taxon>
    </lineage>
</organism>
<comment type="caution">
    <text evidence="1">The sequence shown here is derived from an EMBL/GenBank/DDBJ whole genome shotgun (WGS) entry which is preliminary data.</text>
</comment>
<proteinExistence type="predicted"/>
<gene>
    <name evidence="1" type="ORF">MILVUS5_LOCUS23694</name>
</gene>
<dbReference type="EMBL" id="CASHSV030000311">
    <property type="protein sequence ID" value="CAJ2657063.1"/>
    <property type="molecule type" value="Genomic_DNA"/>
</dbReference>
<evidence type="ECO:0000313" key="1">
    <source>
        <dbReference type="EMBL" id="CAJ2657063.1"/>
    </source>
</evidence>
<keyword evidence="2" id="KW-1185">Reference proteome</keyword>
<evidence type="ECO:0000313" key="2">
    <source>
        <dbReference type="Proteomes" id="UP001177021"/>
    </source>
</evidence>
<sequence length="83" mass="9228">MNVTSVPFKLSDDLNLLETYNWGQVVYEDLVESINTTANKYAQSGRDSGKEMILSGCSVILQLVEDLVPTEEDQQFDVVAEAI</sequence>
<reference evidence="1" key="1">
    <citation type="submission" date="2023-10" db="EMBL/GenBank/DDBJ databases">
        <authorList>
            <person name="Rodriguez Cubillos JULIANA M."/>
            <person name="De Vega J."/>
        </authorList>
    </citation>
    <scope>NUCLEOTIDE SEQUENCE</scope>
</reference>
<protein>
    <submittedName>
        <fullName evidence="1">Uncharacterized protein</fullName>
    </submittedName>
</protein>